<feature type="repeat" description="PPR" evidence="2">
    <location>
        <begin position="45"/>
        <end position="79"/>
    </location>
</feature>
<reference evidence="3" key="1">
    <citation type="journal article" date="2013" name="J. Plant Res.">
        <title>Effect of fungi and light on seed germination of three Opuntia species from semiarid lands of central Mexico.</title>
        <authorList>
            <person name="Delgado-Sanchez P."/>
            <person name="Jimenez-Bremont J.F."/>
            <person name="Guerrero-Gonzalez Mde L."/>
            <person name="Flores J."/>
        </authorList>
    </citation>
    <scope>NUCLEOTIDE SEQUENCE</scope>
    <source>
        <tissue evidence="3">Cladode</tissue>
    </source>
</reference>
<evidence type="ECO:0000313" key="3">
    <source>
        <dbReference type="EMBL" id="MBA4662035.1"/>
    </source>
</evidence>
<dbReference type="Pfam" id="PF13041">
    <property type="entry name" value="PPR_2"/>
    <property type="match status" value="1"/>
</dbReference>
<proteinExistence type="predicted"/>
<dbReference type="InterPro" id="IPR011990">
    <property type="entry name" value="TPR-like_helical_dom_sf"/>
</dbReference>
<feature type="repeat" description="PPR" evidence="2">
    <location>
        <begin position="10"/>
        <end position="44"/>
    </location>
</feature>
<dbReference type="PROSITE" id="PS51375">
    <property type="entry name" value="PPR"/>
    <property type="match status" value="3"/>
</dbReference>
<sequence>MGVVYSCKPDAVTYDQLIHGLCAQARTNNARDLFKQMKEKEFVASSKTYNSLVNALALGGEVDEAVIYLWEMMTKQRTADFITYKTLLNEFCRKGRADEALSLVKQFKEKCLVDGPTYKSLLDVLENVYRNARVRSYNELRSSSL</sequence>
<reference evidence="3" key="2">
    <citation type="submission" date="2020-07" db="EMBL/GenBank/DDBJ databases">
        <authorList>
            <person name="Vera ALvarez R."/>
            <person name="Arias-Moreno D.M."/>
            <person name="Jimenez-Jacinto V."/>
            <person name="Jimenez-Bremont J.F."/>
            <person name="Swaminathan K."/>
            <person name="Moose S.P."/>
            <person name="Guerrero-Gonzalez M.L."/>
            <person name="Marino-Ramirez L."/>
            <person name="Landsman D."/>
            <person name="Rodriguez-Kessler M."/>
            <person name="Delgado-Sanchez P."/>
        </authorList>
    </citation>
    <scope>NUCLEOTIDE SEQUENCE</scope>
    <source>
        <tissue evidence="3">Cladode</tissue>
    </source>
</reference>
<dbReference type="Gene3D" id="1.25.40.10">
    <property type="entry name" value="Tetratricopeptide repeat domain"/>
    <property type="match status" value="2"/>
</dbReference>
<evidence type="ECO:0000256" key="1">
    <source>
        <dbReference type="ARBA" id="ARBA00022737"/>
    </source>
</evidence>
<evidence type="ECO:0008006" key="4">
    <source>
        <dbReference type="Google" id="ProtNLM"/>
    </source>
</evidence>
<keyword evidence="1" id="KW-0677">Repeat</keyword>
<organism evidence="3">
    <name type="scientific">Opuntia streptacantha</name>
    <name type="common">Prickly pear cactus</name>
    <name type="synonym">Opuntia cardona</name>
    <dbReference type="NCBI Taxonomy" id="393608"/>
    <lineage>
        <taxon>Eukaryota</taxon>
        <taxon>Viridiplantae</taxon>
        <taxon>Streptophyta</taxon>
        <taxon>Embryophyta</taxon>
        <taxon>Tracheophyta</taxon>
        <taxon>Spermatophyta</taxon>
        <taxon>Magnoliopsida</taxon>
        <taxon>eudicotyledons</taxon>
        <taxon>Gunneridae</taxon>
        <taxon>Pentapetalae</taxon>
        <taxon>Caryophyllales</taxon>
        <taxon>Cactineae</taxon>
        <taxon>Cactaceae</taxon>
        <taxon>Opuntioideae</taxon>
        <taxon>Opuntia</taxon>
    </lineage>
</organism>
<feature type="repeat" description="PPR" evidence="2">
    <location>
        <begin position="80"/>
        <end position="114"/>
    </location>
</feature>
<dbReference type="GO" id="GO:0003729">
    <property type="term" value="F:mRNA binding"/>
    <property type="evidence" value="ECO:0007669"/>
    <property type="project" value="TreeGrafter"/>
</dbReference>
<dbReference type="Pfam" id="PF12854">
    <property type="entry name" value="PPR_1"/>
    <property type="match status" value="1"/>
</dbReference>
<dbReference type="InterPro" id="IPR002885">
    <property type="entry name" value="PPR_rpt"/>
</dbReference>
<evidence type="ECO:0000256" key="2">
    <source>
        <dbReference type="PROSITE-ProRule" id="PRU00708"/>
    </source>
</evidence>
<dbReference type="EMBL" id="GISG01214563">
    <property type="protein sequence ID" value="MBA4662035.1"/>
    <property type="molecule type" value="Transcribed_RNA"/>
</dbReference>
<dbReference type="PANTHER" id="PTHR47932">
    <property type="entry name" value="ATPASE EXPRESSION PROTEIN 3"/>
    <property type="match status" value="1"/>
</dbReference>
<dbReference type="AlphaFoldDB" id="A0A7C9AC24"/>
<dbReference type="NCBIfam" id="TIGR00756">
    <property type="entry name" value="PPR"/>
    <property type="match status" value="3"/>
</dbReference>
<dbReference type="EMBL" id="GISG01214564">
    <property type="protein sequence ID" value="MBA4662036.1"/>
    <property type="molecule type" value="Transcribed_RNA"/>
</dbReference>
<dbReference type="PANTHER" id="PTHR47932:SF23">
    <property type="entry name" value="PENTACOTRIPEPTIDE-REPEAT REGION OF PRORP DOMAIN-CONTAINING PROTEIN"/>
    <property type="match status" value="1"/>
</dbReference>
<name>A0A7C9AC24_OPUST</name>
<dbReference type="EMBL" id="GISG01214559">
    <property type="protein sequence ID" value="MBA4662034.1"/>
    <property type="molecule type" value="Transcribed_RNA"/>
</dbReference>
<accession>A0A7C9AC24</accession>
<protein>
    <recommendedName>
        <fullName evidence="4">Pentacotripeptide-repeat region of PRORP domain-containing protein</fullName>
    </recommendedName>
</protein>